<protein>
    <recommendedName>
        <fullName evidence="3 16">Guanylate cyclase</fullName>
        <ecNumber evidence="3 16">4.6.1.2</ecNumber>
    </recommendedName>
</protein>
<dbReference type="InterPro" id="IPR018297">
    <property type="entry name" value="A/G_cyclase_CS"/>
</dbReference>
<dbReference type="PROSITE" id="PS50125">
    <property type="entry name" value="GUANYLATE_CYCLASE_2"/>
    <property type="match status" value="1"/>
</dbReference>
<dbReference type="FunFam" id="3.30.70.1230:FF:000004">
    <property type="entry name" value="Guanylate cyclase"/>
    <property type="match status" value="1"/>
</dbReference>
<keyword evidence="13 15" id="KW-0456">Lyase</keyword>
<evidence type="ECO:0000259" key="19">
    <source>
        <dbReference type="PROSITE" id="PS50011"/>
    </source>
</evidence>
<dbReference type="SUPFAM" id="SSF56112">
    <property type="entry name" value="Protein kinase-like (PK-like)"/>
    <property type="match status" value="1"/>
</dbReference>
<evidence type="ECO:0000256" key="1">
    <source>
        <dbReference type="ARBA" id="ARBA00001436"/>
    </source>
</evidence>
<keyword evidence="9" id="KW-0342">GTP-binding</keyword>
<keyword evidence="5 18" id="KW-0812">Transmembrane</keyword>
<evidence type="ECO:0000256" key="4">
    <source>
        <dbReference type="ARBA" id="ARBA00022475"/>
    </source>
</evidence>
<comment type="similarity">
    <text evidence="15">Belongs to the adenylyl cyclase class-4/guanylyl cyclase family.</text>
</comment>
<dbReference type="Pfam" id="PF01094">
    <property type="entry name" value="ANF_receptor"/>
    <property type="match status" value="1"/>
</dbReference>
<dbReference type="EC" id="4.6.1.2" evidence="3 16"/>
<dbReference type="SUPFAM" id="SSF53822">
    <property type="entry name" value="Periplasmic binding protein-like I"/>
    <property type="match status" value="1"/>
</dbReference>
<evidence type="ECO:0000256" key="10">
    <source>
        <dbReference type="ARBA" id="ARBA00023136"/>
    </source>
</evidence>
<dbReference type="InterPro" id="IPR050401">
    <property type="entry name" value="Cyclic_nucleotide_synthase"/>
</dbReference>
<dbReference type="InterPro" id="IPR028082">
    <property type="entry name" value="Peripla_BP_I"/>
</dbReference>
<dbReference type="GO" id="GO:0005525">
    <property type="term" value="F:GTP binding"/>
    <property type="evidence" value="ECO:0007669"/>
    <property type="project" value="UniProtKB-KW"/>
</dbReference>
<dbReference type="InterPro" id="IPR001828">
    <property type="entry name" value="ANF_lig-bd_rcpt"/>
</dbReference>
<keyword evidence="10 18" id="KW-0472">Membrane</keyword>
<dbReference type="GO" id="GO:0004383">
    <property type="term" value="F:guanylate cyclase activity"/>
    <property type="evidence" value="ECO:0007669"/>
    <property type="project" value="UniProtKB-EC"/>
</dbReference>
<dbReference type="CDD" id="cd07302">
    <property type="entry name" value="CHD"/>
    <property type="match status" value="1"/>
</dbReference>
<dbReference type="InterPro" id="IPR001245">
    <property type="entry name" value="Ser-Thr/Tyr_kinase_cat_dom"/>
</dbReference>
<evidence type="ECO:0000256" key="13">
    <source>
        <dbReference type="ARBA" id="ARBA00023239"/>
    </source>
</evidence>
<evidence type="ECO:0000256" key="8">
    <source>
        <dbReference type="ARBA" id="ARBA00022989"/>
    </source>
</evidence>
<dbReference type="FunFam" id="1.10.510.10:FF:000420">
    <property type="entry name" value="Guanylate cyclase"/>
    <property type="match status" value="1"/>
</dbReference>
<evidence type="ECO:0000256" key="17">
    <source>
        <dbReference type="SAM" id="MobiDB-lite"/>
    </source>
</evidence>
<evidence type="ECO:0000256" key="7">
    <source>
        <dbReference type="ARBA" id="ARBA00022741"/>
    </source>
</evidence>
<evidence type="ECO:0000256" key="14">
    <source>
        <dbReference type="ARBA" id="ARBA00023293"/>
    </source>
</evidence>
<dbReference type="InterPro" id="IPR029787">
    <property type="entry name" value="Nucleotide_cyclase"/>
</dbReference>
<organism evidence="21">
    <name type="scientific">Schistocephalus solidus</name>
    <name type="common">Tapeworm</name>
    <dbReference type="NCBI Taxonomy" id="70667"/>
    <lineage>
        <taxon>Eukaryota</taxon>
        <taxon>Metazoa</taxon>
        <taxon>Spiralia</taxon>
        <taxon>Lophotrochozoa</taxon>
        <taxon>Platyhelminthes</taxon>
        <taxon>Cestoda</taxon>
        <taxon>Eucestoda</taxon>
        <taxon>Diphyllobothriidea</taxon>
        <taxon>Diphyllobothriidae</taxon>
        <taxon>Schistocephalus</taxon>
    </lineage>
</organism>
<comment type="catalytic activity">
    <reaction evidence="1 16">
        <text>GTP = 3',5'-cyclic GMP + diphosphate</text>
        <dbReference type="Rhea" id="RHEA:13665"/>
        <dbReference type="ChEBI" id="CHEBI:33019"/>
        <dbReference type="ChEBI" id="CHEBI:37565"/>
        <dbReference type="ChEBI" id="CHEBI:57746"/>
        <dbReference type="EC" id="4.6.1.2"/>
    </reaction>
</comment>
<dbReference type="Gene3D" id="6.10.250.780">
    <property type="match status" value="1"/>
</dbReference>
<dbReference type="GO" id="GO:0035556">
    <property type="term" value="P:intracellular signal transduction"/>
    <property type="evidence" value="ECO:0007669"/>
    <property type="project" value="InterPro"/>
</dbReference>
<keyword evidence="8 18" id="KW-1133">Transmembrane helix</keyword>
<dbReference type="SMART" id="SM00044">
    <property type="entry name" value="CYCc"/>
    <property type="match status" value="1"/>
</dbReference>
<dbReference type="Pfam" id="PF07714">
    <property type="entry name" value="PK_Tyr_Ser-Thr"/>
    <property type="match status" value="1"/>
</dbReference>
<evidence type="ECO:0000313" key="21">
    <source>
        <dbReference type="EMBL" id="JAP51743.1"/>
    </source>
</evidence>
<evidence type="ECO:0000256" key="11">
    <source>
        <dbReference type="ARBA" id="ARBA00023170"/>
    </source>
</evidence>
<feature type="compositionally biased region" description="Polar residues" evidence="17">
    <location>
        <begin position="1419"/>
        <end position="1450"/>
    </location>
</feature>
<feature type="domain" description="Guanylate cyclase" evidence="20">
    <location>
        <begin position="1201"/>
        <end position="1330"/>
    </location>
</feature>
<evidence type="ECO:0000256" key="5">
    <source>
        <dbReference type="ARBA" id="ARBA00022692"/>
    </source>
</evidence>
<dbReference type="GO" id="GO:0004672">
    <property type="term" value="F:protein kinase activity"/>
    <property type="evidence" value="ECO:0007669"/>
    <property type="project" value="InterPro"/>
</dbReference>
<keyword evidence="14 16" id="KW-0141">cGMP biosynthesis</keyword>
<gene>
    <name evidence="21" type="ORF">TR152890</name>
</gene>
<dbReference type="PRINTS" id="PR00255">
    <property type="entry name" value="NATPEPTIDER"/>
</dbReference>
<sequence length="1456" mass="163993">MYMSSSSWLQRVLIINSLFADETIFPQRCHSVGKQRLYLRRSHRFFFKCLAFLACVLVYASAQGPKEACEVHRPPSAKGNFTNEKEIREQFFRLSQQCNRVNGRRLRKATNKLLSPQGHPIPTVVNLGVQLAVEGRDCFAQLLPAIDVAIEKVSNLPPYLNVTFRVVPILYLDWLACDSLAILEQFNKGGVHVVFGPLNDFVLGASARFSTAQYSIPIVSPSASAVTLSDKHEFEMLTRMFYTYTDLKWVFDQTLQKFNWKPSSTTPIAMLTILPESFEDGFNAGLDSIFQKQAVFKTLASYKALTHDMKRSVRTWHQVLNDLPKQARIVILCADPDAVRQLMLIAYDLGFVNGEYVFFNIDLLSSTEQQKRPWYRASASAEENRKAREAYRVLMTVTLRKPDSPQYLAFTKEVQRRAKHDYNYTYVSNEINPFIGAFHDAVLLYAYALNDTLASGGSIWNGTLLTAKMRNRTFKGIAGHVSVDANGDRNADYSLLDMDPETGEFDVVANYYGNEKEYVPVSTKTIDWANAENLPPPDTPVCGFDGTLCRQTNIMRLGIIAAIIVVTLFLGILIGGVYVYRKTSFQAKLKAMNWIIKWEALQVGNERQYRHQRRSSVIRQLALDEFGSKSVKKTSQMVAFDPVTPPITTNFDNDGTPIADHSPRDTAESQFLLEKPPNRVTRKENCVVNTGRPPVVTFESGEPPRSKKRSFFRGMLRLASTVSQPDVQQMTRRSYVCAPEDPIALEESVNNPDTSGGWLKRQQRWSRKSEAASHDTGDSASGASIGGVFNFWNRMSSSEAPSGHKRRYTGSHLKESHLRKFSRRTKSFAAQETTRKVRYSDSVGSIDSFSSLDTISGVHLDFMTNAQMFIKTTIYKGNVVALKALPSDRRIEITEALLIEVSRVKDLNSEHICRFVGACIESPHQCLVYEYCPKGSLQDVLENPQIKLDWMFKFSLMQDICRGMIYLHHNLGPHGNLKSSNCLVNSRFLLKITDFGLNLLRGPKEQYFSLNSYAFYRNHLWTAPELLRSDDHLRSRNGTLKGDIYSFAIVCQEIVYRKGVFYVRNENLEPKAIIDRVKSCNNPVPYRPTLENEDGCSPELLKLISEAWDENPDARPEFTTIKVSMRKLNKAGDTGNLLDNVLGRMEYYANNLEDLVKERTAQYLEEKGKAEDLLYSMLPRSVASQLIKKEAVTAESFELVTIYFSDIVGFTSLSAESTPMQVVELLNRLYTLFDSIIERFDVYKVETIGDAYMVASGLPQRNDTHAREIARMSIEFLKTMKTFSIPHRPDRKLQLRIGIHSGPVCAGVVGLKMPRYCLFGDTVNTSSRMESNGLPLKIHISQQTMSILRQLSCFIMTERGLVEMKGKGSQRTYWLHGEYRNIVDPIPPGSKLVDCAPSDGQTEAPLLPSALTTIIPTSSHTVSATSPDPSGTAASGDTLAPTASSQQHTPNLVKAS</sequence>
<dbReference type="FunFam" id="3.40.50.2300:FF:000371">
    <property type="entry name" value="Guanylate cyclase"/>
    <property type="match status" value="1"/>
</dbReference>
<dbReference type="EMBL" id="GEEE01011482">
    <property type="protein sequence ID" value="JAP51743.1"/>
    <property type="molecule type" value="Transcribed_RNA"/>
</dbReference>
<dbReference type="GO" id="GO:0004016">
    <property type="term" value="F:adenylate cyclase activity"/>
    <property type="evidence" value="ECO:0007669"/>
    <property type="project" value="TreeGrafter"/>
</dbReference>
<dbReference type="Gene3D" id="1.10.510.10">
    <property type="entry name" value="Transferase(Phosphotransferase) domain 1"/>
    <property type="match status" value="1"/>
</dbReference>
<dbReference type="PANTHER" id="PTHR11920">
    <property type="entry name" value="GUANYLYL CYCLASE"/>
    <property type="match status" value="1"/>
</dbReference>
<dbReference type="SUPFAM" id="SSF55073">
    <property type="entry name" value="Nucleotide cyclase"/>
    <property type="match status" value="1"/>
</dbReference>
<keyword evidence="6" id="KW-0732">Signal</keyword>
<dbReference type="PROSITE" id="PS50011">
    <property type="entry name" value="PROTEIN_KINASE_DOM"/>
    <property type="match status" value="1"/>
</dbReference>
<dbReference type="Gene3D" id="3.40.50.2300">
    <property type="match status" value="2"/>
</dbReference>
<evidence type="ECO:0000256" key="16">
    <source>
        <dbReference type="RuleBase" id="RU003431"/>
    </source>
</evidence>
<evidence type="ECO:0000256" key="3">
    <source>
        <dbReference type="ARBA" id="ARBA00012202"/>
    </source>
</evidence>
<dbReference type="PROSITE" id="PS00452">
    <property type="entry name" value="GUANYLATE_CYCLASE_1"/>
    <property type="match status" value="1"/>
</dbReference>
<dbReference type="InterPro" id="IPR001054">
    <property type="entry name" value="A/G_cyclase"/>
</dbReference>
<feature type="transmembrane region" description="Helical" evidence="18">
    <location>
        <begin position="557"/>
        <end position="580"/>
    </location>
</feature>
<evidence type="ECO:0000256" key="6">
    <source>
        <dbReference type="ARBA" id="ARBA00022729"/>
    </source>
</evidence>
<proteinExistence type="inferred from homology"/>
<dbReference type="InterPro" id="IPR011009">
    <property type="entry name" value="Kinase-like_dom_sf"/>
</dbReference>
<dbReference type="Pfam" id="PF00211">
    <property type="entry name" value="Guanylate_cyc"/>
    <property type="match status" value="1"/>
</dbReference>
<keyword evidence="11" id="KW-0675">Receptor</keyword>
<keyword evidence="7" id="KW-0547">Nucleotide-binding</keyword>
<dbReference type="GO" id="GO:0001653">
    <property type="term" value="F:peptide receptor activity"/>
    <property type="evidence" value="ECO:0007669"/>
    <property type="project" value="TreeGrafter"/>
</dbReference>
<dbReference type="InterPro" id="IPR000719">
    <property type="entry name" value="Prot_kinase_dom"/>
</dbReference>
<name>A0A0X3PIT8_SCHSO</name>
<evidence type="ECO:0000256" key="18">
    <source>
        <dbReference type="SAM" id="Phobius"/>
    </source>
</evidence>
<dbReference type="GO" id="GO:0005524">
    <property type="term" value="F:ATP binding"/>
    <property type="evidence" value="ECO:0007669"/>
    <property type="project" value="InterPro"/>
</dbReference>
<keyword evidence="4" id="KW-1003">Cell membrane</keyword>
<feature type="region of interest" description="Disordered" evidence="17">
    <location>
        <begin position="1419"/>
        <end position="1456"/>
    </location>
</feature>
<evidence type="ECO:0000256" key="2">
    <source>
        <dbReference type="ARBA" id="ARBA00004251"/>
    </source>
</evidence>
<keyword evidence="12" id="KW-0325">Glycoprotein</keyword>
<feature type="compositionally biased region" description="Basic and acidic residues" evidence="17">
    <location>
        <begin position="767"/>
        <end position="777"/>
    </location>
</feature>
<feature type="region of interest" description="Disordered" evidence="17">
    <location>
        <begin position="746"/>
        <end position="781"/>
    </location>
</feature>
<comment type="subcellular location">
    <subcellularLocation>
        <location evidence="2">Cell membrane</location>
        <topology evidence="2">Single-pass type I membrane protein</topology>
    </subcellularLocation>
</comment>
<accession>A0A0X3PIT8</accession>
<dbReference type="Gene3D" id="3.30.70.1230">
    <property type="entry name" value="Nucleotide cyclase"/>
    <property type="match status" value="1"/>
</dbReference>
<dbReference type="GO" id="GO:0005886">
    <property type="term" value="C:plasma membrane"/>
    <property type="evidence" value="ECO:0007669"/>
    <property type="project" value="UniProtKB-SubCell"/>
</dbReference>
<reference evidence="21" key="1">
    <citation type="submission" date="2016-01" db="EMBL/GenBank/DDBJ databases">
        <title>Reference transcriptome for the parasite Schistocephalus solidus: insights into the molecular evolution of parasitism.</title>
        <authorList>
            <person name="Hebert F.O."/>
            <person name="Grambauer S."/>
            <person name="Barber I."/>
            <person name="Landry C.R."/>
            <person name="Aubin-Horth N."/>
        </authorList>
    </citation>
    <scope>NUCLEOTIDE SEQUENCE</scope>
</reference>
<evidence type="ECO:0000256" key="9">
    <source>
        <dbReference type="ARBA" id="ARBA00023134"/>
    </source>
</evidence>
<dbReference type="InterPro" id="IPR001170">
    <property type="entry name" value="ANPR/GUC"/>
</dbReference>
<evidence type="ECO:0000256" key="15">
    <source>
        <dbReference type="RuleBase" id="RU000405"/>
    </source>
</evidence>
<evidence type="ECO:0000256" key="12">
    <source>
        <dbReference type="ARBA" id="ARBA00023180"/>
    </source>
</evidence>
<feature type="domain" description="Protein kinase" evidence="19">
    <location>
        <begin position="849"/>
        <end position="1128"/>
    </location>
</feature>
<evidence type="ECO:0000259" key="20">
    <source>
        <dbReference type="PROSITE" id="PS50125"/>
    </source>
</evidence>
<dbReference type="GO" id="GO:0007168">
    <property type="term" value="P:receptor guanylyl cyclase signaling pathway"/>
    <property type="evidence" value="ECO:0007669"/>
    <property type="project" value="TreeGrafter"/>
</dbReference>
<dbReference type="PANTHER" id="PTHR11920:SF494">
    <property type="entry name" value="ATRIAL NATRIURETIC PEPTIDE RECEPTOR 2"/>
    <property type="match status" value="1"/>
</dbReference>